<gene>
    <name evidence="2" type="primary">LOC123042865</name>
</gene>
<evidence type="ECO:0000259" key="1">
    <source>
        <dbReference type="Pfam" id="PF12274"/>
    </source>
</evidence>
<dbReference type="Gramene" id="TraesCS2B03G1524700.1">
    <property type="protein sequence ID" value="TraesCS2B03G1524700.1.CDS"/>
    <property type="gene ID" value="TraesCS2B03G1524700"/>
</dbReference>
<dbReference type="EnsemblPlants" id="TraesCS2B02G609100.1">
    <property type="protein sequence ID" value="TraesCS2B02G609100.1"/>
    <property type="gene ID" value="TraesCS2B02G609100"/>
</dbReference>
<dbReference type="Pfam" id="PF12274">
    <property type="entry name" value="DUF3615"/>
    <property type="match status" value="1"/>
</dbReference>
<reference evidence="2" key="2">
    <citation type="submission" date="2018-10" db="UniProtKB">
        <authorList>
            <consortium name="EnsemblPlants"/>
        </authorList>
    </citation>
    <scope>IDENTIFICATION</scope>
</reference>
<dbReference type="Gramene" id="TraesCS2B02G609100.1">
    <property type="protein sequence ID" value="TraesCS2B02G609100.1"/>
    <property type="gene ID" value="TraesCS2B02G609100"/>
</dbReference>
<dbReference type="InterPro" id="IPR022059">
    <property type="entry name" value="DUF3615"/>
</dbReference>
<reference evidence="2" key="1">
    <citation type="submission" date="2018-08" db="EMBL/GenBank/DDBJ databases">
        <authorList>
            <person name="Rossello M."/>
        </authorList>
    </citation>
    <scope>NUCLEOTIDE SEQUENCE [LARGE SCALE GENOMIC DNA]</scope>
    <source>
        <strain evidence="2">cv. Chinese Spring</strain>
    </source>
</reference>
<dbReference type="Gramene" id="TraesARI2B03G01089010.1">
    <property type="protein sequence ID" value="TraesARI2B03G01089010.1"/>
    <property type="gene ID" value="TraesARI2B03G01089010"/>
</dbReference>
<dbReference type="Gramene" id="TraesCAD_scaffold_014099_01G000300.1">
    <property type="protein sequence ID" value="TraesCAD_scaffold_014099_01G000300.1"/>
    <property type="gene ID" value="TraesCAD_scaffold_014099_01G000300"/>
</dbReference>
<dbReference type="Gramene" id="TraesWEE_scaffold_047680_01G000100.1">
    <property type="protein sequence ID" value="TraesWEE_scaffold_047680_01G000100.1"/>
    <property type="gene ID" value="TraesWEE_scaffold_047680_01G000100"/>
</dbReference>
<protein>
    <recommendedName>
        <fullName evidence="1">DUF3615 domain-containing protein</fullName>
    </recommendedName>
</protein>
<dbReference type="RefSeq" id="XP_044321171.1">
    <property type="nucleotide sequence ID" value="XM_044465236.1"/>
</dbReference>
<organism evidence="2">
    <name type="scientific">Triticum aestivum</name>
    <name type="common">Wheat</name>
    <dbReference type="NCBI Taxonomy" id="4565"/>
    <lineage>
        <taxon>Eukaryota</taxon>
        <taxon>Viridiplantae</taxon>
        <taxon>Streptophyta</taxon>
        <taxon>Embryophyta</taxon>
        <taxon>Tracheophyta</taxon>
        <taxon>Spermatophyta</taxon>
        <taxon>Magnoliopsida</taxon>
        <taxon>Liliopsida</taxon>
        <taxon>Poales</taxon>
        <taxon>Poaceae</taxon>
        <taxon>BOP clade</taxon>
        <taxon>Pooideae</taxon>
        <taxon>Triticodae</taxon>
        <taxon>Triticeae</taxon>
        <taxon>Triticinae</taxon>
        <taxon>Triticum</taxon>
    </lineage>
</organism>
<dbReference type="PANTHER" id="PTHR34710">
    <property type="entry name" value="OS03G0834100 PROTEIN"/>
    <property type="match status" value="1"/>
</dbReference>
<evidence type="ECO:0000313" key="3">
    <source>
        <dbReference type="Proteomes" id="UP000019116"/>
    </source>
</evidence>
<feature type="domain" description="DUF3615" evidence="1">
    <location>
        <begin position="44"/>
        <end position="144"/>
    </location>
</feature>
<dbReference type="GeneID" id="123042865"/>
<proteinExistence type="predicted"/>
<dbReference type="Proteomes" id="UP000019116">
    <property type="component" value="Chromosome 2B"/>
</dbReference>
<dbReference type="OrthoDB" id="712736at2759"/>
<dbReference type="AlphaFoldDB" id="A0A3B6CH56"/>
<keyword evidence="3" id="KW-1185">Reference proteome</keyword>
<accession>A0A3B6CH56</accession>
<evidence type="ECO:0000313" key="2">
    <source>
        <dbReference type="EnsemblPlants" id="TraesCS2B02G609100.1"/>
    </source>
</evidence>
<dbReference type="PANTHER" id="PTHR34710:SF21">
    <property type="match status" value="1"/>
</dbReference>
<name>A0A3B6CH56_WHEAT</name>
<dbReference type="Gramene" id="TraesPARA_EIv1.0_0472900.1">
    <property type="protein sequence ID" value="TraesPARA_EIv1.0_0472900.1.CDS"/>
    <property type="gene ID" value="TraesPARA_EIv1.0_0472900"/>
</dbReference>
<sequence length="183" mass="21435">MGSWLSSPAADAEADAAAVGFRSHARQAKQRRDASHARIYTLFALGHYNSRNKDAMFEPAAEPVEEPKAACVGFRQDFWYHVGFWARRRDAATDEEQQYFFAELRFERRTRRLVVETCALLEKPLCRFKSSCAFCPDKFQIFHPSCAEFTCGKKRHRRKFFREREMLGRAFMLRHAQQHKTFS</sequence>